<comment type="similarity">
    <text evidence="2">Belongs to the SusD family.</text>
</comment>
<keyword evidence="4" id="KW-0472">Membrane</keyword>
<protein>
    <submittedName>
        <fullName evidence="8">RagB/SusD family nutrient uptake outer membrane protein</fullName>
    </submittedName>
</protein>
<evidence type="ECO:0000259" key="7">
    <source>
        <dbReference type="Pfam" id="PF14322"/>
    </source>
</evidence>
<evidence type="ECO:0000256" key="1">
    <source>
        <dbReference type="ARBA" id="ARBA00004442"/>
    </source>
</evidence>
<keyword evidence="5" id="KW-0998">Cell outer membrane</keyword>
<organism evidence="8 9">
    <name type="scientific">Winogradskyella litoriviva</name>
    <dbReference type="NCBI Taxonomy" id="1220182"/>
    <lineage>
        <taxon>Bacteria</taxon>
        <taxon>Pseudomonadati</taxon>
        <taxon>Bacteroidota</taxon>
        <taxon>Flavobacteriia</taxon>
        <taxon>Flavobacteriales</taxon>
        <taxon>Flavobacteriaceae</taxon>
        <taxon>Winogradskyella</taxon>
    </lineage>
</organism>
<accession>A0ABX2E599</accession>
<evidence type="ECO:0000256" key="4">
    <source>
        <dbReference type="ARBA" id="ARBA00023136"/>
    </source>
</evidence>
<evidence type="ECO:0000259" key="6">
    <source>
        <dbReference type="Pfam" id="PF07980"/>
    </source>
</evidence>
<sequence length="497" mass="54667">MYFFIGLPIMLLTISCNTDYIEVDTTGTLLEDNYYRNESEAYSGLIAVYDVIGKQSRGFENMISLLNSGSDDHYTGGGSSSDGSQLQAFSNYTISESTIATSYWNDFYQGIFRANTLLLKLPGVDMATTTKARFTAETKALRAIYYFELVRLFRNIPLITSPLGTDDIYSVTQADPNDVYAQIETDLSEAISGLPVSLDLENEAGRLTQGAVKALLGKVYLYQGKNSEAAAQFAEVNGTPGSTSAFGYKLLDDFSDLWNISNIYNTESIIEIAHSDQSNADWWFWGSGADEGNSLNVMCGPRGYVRTAGSTAPDYAAGWGFNIITQSLYDALDGDPRFDDTIENLQAYVDSGEVQLEESYQYTGYYLKKFMPFNSDVSTGGGASVLNYKQHTYMMRLADTYLMEAEALGGTGTRAQALLDAVRARVGLPSVPVSLDAIMQERRLELAGEGHRWYDLVRTGNAATALAFKGFTPGKNEILPIPLAELENTLLEQNPNY</sequence>
<evidence type="ECO:0000256" key="3">
    <source>
        <dbReference type="ARBA" id="ARBA00022729"/>
    </source>
</evidence>
<dbReference type="InterPro" id="IPR011990">
    <property type="entry name" value="TPR-like_helical_dom_sf"/>
</dbReference>
<dbReference type="CDD" id="cd08977">
    <property type="entry name" value="SusD"/>
    <property type="match status" value="1"/>
</dbReference>
<keyword evidence="9" id="KW-1185">Reference proteome</keyword>
<evidence type="ECO:0000313" key="8">
    <source>
        <dbReference type="EMBL" id="NRD23630.1"/>
    </source>
</evidence>
<dbReference type="Gene3D" id="1.25.40.390">
    <property type="match status" value="1"/>
</dbReference>
<evidence type="ECO:0000256" key="2">
    <source>
        <dbReference type="ARBA" id="ARBA00006275"/>
    </source>
</evidence>
<dbReference type="Pfam" id="PF07980">
    <property type="entry name" value="SusD_RagB"/>
    <property type="match status" value="1"/>
</dbReference>
<dbReference type="SUPFAM" id="SSF48452">
    <property type="entry name" value="TPR-like"/>
    <property type="match status" value="1"/>
</dbReference>
<dbReference type="InterPro" id="IPR012944">
    <property type="entry name" value="SusD_RagB_dom"/>
</dbReference>
<dbReference type="Pfam" id="PF14322">
    <property type="entry name" value="SusD-like_3"/>
    <property type="match status" value="1"/>
</dbReference>
<feature type="domain" description="SusD-like N-terminal" evidence="7">
    <location>
        <begin position="78"/>
        <end position="221"/>
    </location>
</feature>
<proteinExistence type="inferred from homology"/>
<dbReference type="Proteomes" id="UP000805085">
    <property type="component" value="Unassembled WGS sequence"/>
</dbReference>
<comment type="caution">
    <text evidence="8">The sequence shown here is derived from an EMBL/GenBank/DDBJ whole genome shotgun (WGS) entry which is preliminary data.</text>
</comment>
<feature type="domain" description="RagB/SusD" evidence="6">
    <location>
        <begin position="348"/>
        <end position="463"/>
    </location>
</feature>
<gene>
    <name evidence="8" type="ORF">HNV10_10285</name>
</gene>
<evidence type="ECO:0000256" key="5">
    <source>
        <dbReference type="ARBA" id="ARBA00023237"/>
    </source>
</evidence>
<dbReference type="EMBL" id="JABRWQ010000004">
    <property type="protein sequence ID" value="NRD23630.1"/>
    <property type="molecule type" value="Genomic_DNA"/>
</dbReference>
<name>A0ABX2E599_9FLAO</name>
<evidence type="ECO:0000313" key="9">
    <source>
        <dbReference type="Proteomes" id="UP000805085"/>
    </source>
</evidence>
<comment type="subcellular location">
    <subcellularLocation>
        <location evidence="1">Cell outer membrane</location>
    </subcellularLocation>
</comment>
<dbReference type="InterPro" id="IPR033985">
    <property type="entry name" value="SusD-like_N"/>
</dbReference>
<reference evidence="8 9" key="1">
    <citation type="journal article" date="2015" name="Int. J. Syst. Evol. Microbiol.">
        <title>Winogradskyella litoriviva sp. nov., isolated from coastal seawater.</title>
        <authorList>
            <person name="Nedashkovskaya O.I."/>
            <person name="Kukhlevskiy A.D."/>
            <person name="Zhukova N.V."/>
            <person name="Kim S.J."/>
            <person name="Rhee S.K."/>
            <person name="Mikhailov V.V."/>
        </authorList>
    </citation>
    <scope>NUCLEOTIDE SEQUENCE [LARGE SCALE GENOMIC DNA]</scope>
    <source>
        <strain evidence="8 9">KMM6491</strain>
    </source>
</reference>
<keyword evidence="3" id="KW-0732">Signal</keyword>